<dbReference type="PANTHER" id="PTHR13932">
    <property type="entry name" value="COPROPORPHYRINIGEN III OXIDASE"/>
    <property type="match status" value="1"/>
</dbReference>
<keyword evidence="2" id="KW-0408">Iron</keyword>
<evidence type="ECO:0000313" key="5">
    <source>
        <dbReference type="Proteomes" id="UP000199628"/>
    </source>
</evidence>
<feature type="domain" description="Radical SAM core" evidence="3">
    <location>
        <begin position="4"/>
        <end position="240"/>
    </location>
</feature>
<keyword evidence="5" id="KW-1185">Reference proteome</keyword>
<evidence type="ECO:0000259" key="3">
    <source>
        <dbReference type="PROSITE" id="PS51918"/>
    </source>
</evidence>
<dbReference type="GO" id="GO:0004109">
    <property type="term" value="F:coproporphyrinogen oxidase activity"/>
    <property type="evidence" value="ECO:0007669"/>
    <property type="project" value="InterPro"/>
</dbReference>
<dbReference type="Proteomes" id="UP000199628">
    <property type="component" value="Unassembled WGS sequence"/>
</dbReference>
<proteinExistence type="inferred from homology"/>
<reference evidence="5" key="1">
    <citation type="submission" date="2016-10" db="EMBL/GenBank/DDBJ databases">
        <authorList>
            <person name="Varghese N."/>
            <person name="Submissions S."/>
        </authorList>
    </citation>
    <scope>NUCLEOTIDE SEQUENCE [LARGE SCALE GENOMIC DNA]</scope>
    <source>
        <strain evidence="5">CGMCC 1.9108</strain>
    </source>
</reference>
<dbReference type="PANTHER" id="PTHR13932:SF5">
    <property type="entry name" value="RADICAL S-ADENOSYL METHIONINE DOMAIN-CONTAINING PROTEIN 1, MITOCHONDRIAL"/>
    <property type="match status" value="1"/>
</dbReference>
<dbReference type="InterPro" id="IPR058240">
    <property type="entry name" value="rSAM_sf"/>
</dbReference>
<comment type="similarity">
    <text evidence="1">Belongs to the anaerobic coproporphyrinogen-III oxidase family. HemW subfamily.</text>
</comment>
<organism evidence="4 5">
    <name type="scientific">Ruegeria marina</name>
    <dbReference type="NCBI Taxonomy" id="639004"/>
    <lineage>
        <taxon>Bacteria</taxon>
        <taxon>Pseudomonadati</taxon>
        <taxon>Pseudomonadota</taxon>
        <taxon>Alphaproteobacteria</taxon>
        <taxon>Rhodobacterales</taxon>
        <taxon>Roseobacteraceae</taxon>
        <taxon>Ruegeria</taxon>
    </lineage>
</organism>
<dbReference type="SMART" id="SM00729">
    <property type="entry name" value="Elp3"/>
    <property type="match status" value="1"/>
</dbReference>
<keyword evidence="2" id="KW-0963">Cytoplasm</keyword>
<dbReference type="InterPro" id="IPR006638">
    <property type="entry name" value="Elp3/MiaA/NifB-like_rSAM"/>
</dbReference>
<dbReference type="GO" id="GO:0006779">
    <property type="term" value="P:porphyrin-containing compound biosynthetic process"/>
    <property type="evidence" value="ECO:0007669"/>
    <property type="project" value="InterPro"/>
</dbReference>
<keyword evidence="2" id="KW-0411">Iron-sulfur</keyword>
<sequence>MADDWQHGGFGLYVHWPFCQAKCPYCDFNSHVALEIDQKAWVRAYVSELERYASELPGRVLNTIFFGGGTPSLMMPETVAAVIETARRLWPTSNDMEITLEANPGSVEAGRFAAYRDGGVNRISMGVQALNERDLQRLGRIHTVAEARAAFDIARRCFDRVSFDLIYARQDQTPDAWRAELNDALAMAVDHLSLYQLTIEDGTAFGDRYARGKLRGLPADDDAADMYLITQEVCAAHGLPAYEVSNHARPGAESRHNLIYWRYGDYIGIGPGAHGRVTIDGKRFATESPLNPGAWLSAVTKGSGESVRTALDLQEQADEYLMMGMRIREGLDIDRWQTLSSRPLSSHQVSHLADLGMITVENGRLRATSKGRAVLNAVILELMAE</sequence>
<keyword evidence="2" id="KW-0143">Chaperone</keyword>
<comment type="subcellular location">
    <subcellularLocation>
        <location evidence="2">Cytoplasm</location>
    </subcellularLocation>
</comment>
<dbReference type="SFLD" id="SFLDS00029">
    <property type="entry name" value="Radical_SAM"/>
    <property type="match status" value="1"/>
</dbReference>
<dbReference type="InterPro" id="IPR007197">
    <property type="entry name" value="rSAM"/>
</dbReference>
<dbReference type="Pfam" id="PF04055">
    <property type="entry name" value="Radical_SAM"/>
    <property type="match status" value="1"/>
</dbReference>
<accession>A0A1G6WFW2</accession>
<evidence type="ECO:0000313" key="4">
    <source>
        <dbReference type="EMBL" id="SDD64721.1"/>
    </source>
</evidence>
<dbReference type="InterPro" id="IPR010723">
    <property type="entry name" value="HemN_C"/>
</dbReference>
<dbReference type="GO" id="GO:0051539">
    <property type="term" value="F:4 iron, 4 sulfur cluster binding"/>
    <property type="evidence" value="ECO:0007669"/>
    <property type="project" value="UniProtKB-UniRule"/>
</dbReference>
<gene>
    <name evidence="4" type="ORF">SAMN04488239_10967</name>
</gene>
<keyword evidence="2" id="KW-0949">S-adenosyl-L-methionine</keyword>
<keyword evidence="2" id="KW-0004">4Fe-4S</keyword>
<dbReference type="SFLD" id="SFLDF00562">
    <property type="entry name" value="HemN-like__clustered_with_heat"/>
    <property type="match status" value="1"/>
</dbReference>
<dbReference type="RefSeq" id="WP_093032430.1">
    <property type="nucleotide sequence ID" value="NZ_FMZV01000009.1"/>
</dbReference>
<dbReference type="GO" id="GO:0046872">
    <property type="term" value="F:metal ion binding"/>
    <property type="evidence" value="ECO:0007669"/>
    <property type="project" value="UniProtKB-UniRule"/>
</dbReference>
<dbReference type="AlphaFoldDB" id="A0A1G6WFW2"/>
<dbReference type="GO" id="GO:0005737">
    <property type="term" value="C:cytoplasm"/>
    <property type="evidence" value="ECO:0007669"/>
    <property type="project" value="UniProtKB-SubCell"/>
</dbReference>
<dbReference type="STRING" id="639004.SAMN04488239_10967"/>
<evidence type="ECO:0000256" key="2">
    <source>
        <dbReference type="RuleBase" id="RU364116"/>
    </source>
</evidence>
<dbReference type="PROSITE" id="PS51918">
    <property type="entry name" value="RADICAL_SAM"/>
    <property type="match status" value="1"/>
</dbReference>
<comment type="function">
    <text evidence="2">Probably acts as a heme chaperone, transferring heme to an unknown acceptor. Binds one molecule of heme per monomer, possibly covalently. Binds 1 [4Fe-4S] cluster. The cluster is coordinated with 3 cysteines and an exchangeable S-adenosyl-L-methionine.</text>
</comment>
<name>A0A1G6WFW2_9RHOB</name>
<dbReference type="Pfam" id="PF06969">
    <property type="entry name" value="HemN_C"/>
    <property type="match status" value="1"/>
</dbReference>
<dbReference type="SUPFAM" id="SSF102114">
    <property type="entry name" value="Radical SAM enzymes"/>
    <property type="match status" value="1"/>
</dbReference>
<dbReference type="OrthoDB" id="9808022at2"/>
<dbReference type="SFLD" id="SFLDF00288">
    <property type="entry name" value="HemN-like__clustered_with_nucl"/>
    <property type="match status" value="1"/>
</dbReference>
<dbReference type="InterPro" id="IPR034505">
    <property type="entry name" value="Coproporphyrinogen-III_oxidase"/>
</dbReference>
<keyword evidence="2" id="KW-0349">Heme</keyword>
<dbReference type="NCBIfam" id="TIGR00539">
    <property type="entry name" value="hemN_rel"/>
    <property type="match status" value="1"/>
</dbReference>
<evidence type="ECO:0000256" key="1">
    <source>
        <dbReference type="ARBA" id="ARBA00006100"/>
    </source>
</evidence>
<dbReference type="CDD" id="cd01335">
    <property type="entry name" value="Radical_SAM"/>
    <property type="match status" value="1"/>
</dbReference>
<dbReference type="InterPro" id="IPR004559">
    <property type="entry name" value="HemW-like"/>
</dbReference>
<keyword evidence="2" id="KW-0479">Metal-binding</keyword>
<dbReference type="SFLD" id="SFLDG01065">
    <property type="entry name" value="anaerobic_coproporphyrinogen-I"/>
    <property type="match status" value="1"/>
</dbReference>
<protein>
    <recommendedName>
        <fullName evidence="2">Heme chaperone HemW</fullName>
    </recommendedName>
</protein>
<dbReference type="EMBL" id="FMZV01000009">
    <property type="protein sequence ID" value="SDD64721.1"/>
    <property type="molecule type" value="Genomic_DNA"/>
</dbReference>